<dbReference type="InterPro" id="IPR048366">
    <property type="entry name" value="TNP-like_GBD"/>
</dbReference>
<organism evidence="2 3">
    <name type="scientific">Aphis glycines</name>
    <name type="common">Soybean aphid</name>
    <dbReference type="NCBI Taxonomy" id="307491"/>
    <lineage>
        <taxon>Eukaryota</taxon>
        <taxon>Metazoa</taxon>
        <taxon>Ecdysozoa</taxon>
        <taxon>Arthropoda</taxon>
        <taxon>Hexapoda</taxon>
        <taxon>Insecta</taxon>
        <taxon>Pterygota</taxon>
        <taxon>Neoptera</taxon>
        <taxon>Paraneoptera</taxon>
        <taxon>Hemiptera</taxon>
        <taxon>Sternorrhyncha</taxon>
        <taxon>Aphidomorpha</taxon>
        <taxon>Aphidoidea</taxon>
        <taxon>Aphididae</taxon>
        <taxon>Aphidini</taxon>
        <taxon>Aphis</taxon>
        <taxon>Aphis</taxon>
    </lineage>
</organism>
<comment type="caution">
    <text evidence="2">The sequence shown here is derived from an EMBL/GenBank/DDBJ whole genome shotgun (WGS) entry which is preliminary data.</text>
</comment>
<name>A0A6G0TK84_APHGL</name>
<dbReference type="EMBL" id="VYZN01000036">
    <property type="protein sequence ID" value="KAE9533259.1"/>
    <property type="molecule type" value="Genomic_DNA"/>
</dbReference>
<protein>
    <recommendedName>
        <fullName evidence="1">Transposable element P transposase-like GTP-binding insertion domain-containing protein</fullName>
    </recommendedName>
</protein>
<dbReference type="OrthoDB" id="6609558at2759"/>
<evidence type="ECO:0000259" key="1">
    <source>
        <dbReference type="Pfam" id="PF21788"/>
    </source>
</evidence>
<sequence length="234" mass="27151">MYVGEKDTATVFLTIPVRPFRPLLIEPKKRERLLLLNFSIPHEVYSWSDITQFYNINKNKTPQLEPKLKEQHIQLPSISLMRVCGAIQTFSHIVSSTMFTLIINSLMNSKVLYTAKFVNIIDDLFDVFNSCSFDEPKIFRKSLTDNSKHWIFLNESYEILTKLEIQNSKKKKNSHQRAKSGNNVAPDSPMFYSAIQMCITQQLLVAPTSRNFEMEACEFLTKCNDLCRINKNLI</sequence>
<evidence type="ECO:0000313" key="2">
    <source>
        <dbReference type="EMBL" id="KAE9533259.1"/>
    </source>
</evidence>
<accession>A0A6G0TK84</accession>
<feature type="domain" description="Transposable element P transposase-like GTP-binding insertion" evidence="1">
    <location>
        <begin position="42"/>
        <end position="133"/>
    </location>
</feature>
<proteinExistence type="predicted"/>
<gene>
    <name evidence="2" type="ORF">AGLY_009300</name>
</gene>
<dbReference type="Pfam" id="PF21788">
    <property type="entry name" value="TNP-like_GBD"/>
    <property type="match status" value="1"/>
</dbReference>
<dbReference type="AlphaFoldDB" id="A0A6G0TK84"/>
<reference evidence="2 3" key="1">
    <citation type="submission" date="2019-08" db="EMBL/GenBank/DDBJ databases">
        <title>The genome of the soybean aphid Biotype 1, its phylome, world population structure and adaptation to the North American continent.</title>
        <authorList>
            <person name="Giordano R."/>
            <person name="Donthu R.K."/>
            <person name="Hernandez A.G."/>
            <person name="Wright C.L."/>
            <person name="Zimin A.V."/>
        </authorList>
    </citation>
    <scope>NUCLEOTIDE SEQUENCE [LARGE SCALE GENOMIC DNA]</scope>
    <source>
        <tissue evidence="2">Whole aphids</tissue>
    </source>
</reference>
<dbReference type="Proteomes" id="UP000475862">
    <property type="component" value="Unassembled WGS sequence"/>
</dbReference>
<evidence type="ECO:0000313" key="3">
    <source>
        <dbReference type="Proteomes" id="UP000475862"/>
    </source>
</evidence>
<keyword evidence="3" id="KW-1185">Reference proteome</keyword>